<dbReference type="SUPFAM" id="SSF55804">
    <property type="entry name" value="Phoshotransferase/anion transport protein"/>
    <property type="match status" value="1"/>
</dbReference>
<dbReference type="RefSeq" id="WP_186865187.1">
    <property type="nucleotide sequence ID" value="NZ_JACOPE010000001.1"/>
</dbReference>
<comment type="caution">
    <text evidence="7">The sequence shown here is derived from an EMBL/GenBank/DDBJ whole genome shotgun (WGS) entry which is preliminary data.</text>
</comment>
<dbReference type="Pfam" id="PF00874">
    <property type="entry name" value="PRD"/>
    <property type="match status" value="2"/>
</dbReference>
<keyword evidence="8" id="KW-1185">Reference proteome</keyword>
<dbReference type="Gene3D" id="1.10.1790.10">
    <property type="entry name" value="PRD domain"/>
    <property type="match status" value="2"/>
</dbReference>
<dbReference type="Pfam" id="PF05043">
    <property type="entry name" value="Mga"/>
    <property type="match status" value="1"/>
</dbReference>
<dbReference type="Pfam" id="PF08279">
    <property type="entry name" value="HTH_11"/>
    <property type="match status" value="1"/>
</dbReference>
<dbReference type="Proteomes" id="UP000631576">
    <property type="component" value="Unassembled WGS sequence"/>
</dbReference>
<dbReference type="PANTHER" id="PTHR30185:SF18">
    <property type="entry name" value="TRANSCRIPTIONAL REGULATOR MTLR"/>
    <property type="match status" value="1"/>
</dbReference>
<evidence type="ECO:0000256" key="1">
    <source>
        <dbReference type="ARBA" id="ARBA00022737"/>
    </source>
</evidence>
<name>A0ABR7G901_9FIRM</name>
<dbReference type="InterPro" id="IPR002178">
    <property type="entry name" value="PTS_EIIA_type-2_dom"/>
</dbReference>
<evidence type="ECO:0000259" key="5">
    <source>
        <dbReference type="PROSITE" id="PS51094"/>
    </source>
</evidence>
<keyword evidence="1" id="KW-0677">Repeat</keyword>
<dbReference type="Gene3D" id="1.10.10.10">
    <property type="entry name" value="Winged helix-like DNA-binding domain superfamily/Winged helix DNA-binding domain"/>
    <property type="match status" value="2"/>
</dbReference>
<keyword evidence="2" id="KW-0805">Transcription regulation</keyword>
<accession>A0ABR7G901</accession>
<dbReference type="InterPro" id="IPR011608">
    <property type="entry name" value="PRD"/>
</dbReference>
<dbReference type="InterPro" id="IPR036388">
    <property type="entry name" value="WH-like_DNA-bd_sf"/>
</dbReference>
<evidence type="ECO:0000313" key="7">
    <source>
        <dbReference type="EMBL" id="MBC5683908.1"/>
    </source>
</evidence>
<sequence>MLTPRQNIIISTMYRQQDWITGKDLARLLNVSDRTIRNDIAAINHFYEDTVIVSNLKKGYCVQDDKLKKLIHPTDKQLPETIEERKLFILKKLLTSKQPINLYELASEMFVSEFSLENDINKIRKLLKKYPGLKINKHNNTIKLSGDEYTKRQLYKELILSNINGNILNLNKIAEKFSNFDLLKVKDILKNIFSENQYEINEIQIPSMVIHIGVVLERNLSYHFLANTECSNTIHETKEYKISKQFFEKISSTLILKITEAEILDFALYLKRGKKKGYGEKERLEEIASELVQHITDEIKEYFDIDFSEDREFRLGLELHINSLLRRHYEKIEIDNTCLEEVKRKYSFIFEMGVWVCKIIEERLKITISENEISFIALHIGSAYERANLKKKYKCILICPHNKLISDLCIQKIVNRFGERMEIVNCMSYFEEIDILKNNPDFILTTQPLSHTLEIMTSEISMFFDYKDESVVFQLLNRLDQIRYKNNFQFFILNLIRKEIFTVNLDEDQPEEIISSMCDNLYLRGYVKEGFKESVLKRESLSSTSFFHGFALPHNMSNQFTIHSAIGTAILKKPVKWGQYDVRFVLLLAITEENRNFLKIFFDWLDGVVTNPEKFSKLLEVQDYKGFVDTLL</sequence>
<reference evidence="7 8" key="1">
    <citation type="submission" date="2020-08" db="EMBL/GenBank/DDBJ databases">
        <title>Genome public.</title>
        <authorList>
            <person name="Liu C."/>
            <person name="Sun Q."/>
        </authorList>
    </citation>
    <scope>NUCLEOTIDE SEQUENCE [LARGE SCALE GENOMIC DNA]</scope>
    <source>
        <strain evidence="7 8">NSJ-13</strain>
    </source>
</reference>
<dbReference type="InterPro" id="IPR050661">
    <property type="entry name" value="BglG_antiterminators"/>
</dbReference>
<feature type="domain" description="PRD" evidence="6">
    <location>
        <begin position="283"/>
        <end position="390"/>
    </location>
</feature>
<keyword evidence="3" id="KW-0010">Activator</keyword>
<gene>
    <name evidence="7" type="ORF">H8S40_10070</name>
</gene>
<keyword evidence="4" id="KW-0804">Transcription</keyword>
<evidence type="ECO:0000313" key="8">
    <source>
        <dbReference type="Proteomes" id="UP000631576"/>
    </source>
</evidence>
<dbReference type="Gene3D" id="3.40.930.10">
    <property type="entry name" value="Mannitol-specific EII, Chain A"/>
    <property type="match status" value="1"/>
</dbReference>
<evidence type="ECO:0000256" key="2">
    <source>
        <dbReference type="ARBA" id="ARBA00023015"/>
    </source>
</evidence>
<dbReference type="InterPro" id="IPR016152">
    <property type="entry name" value="PTrfase/Anion_transptr"/>
</dbReference>
<dbReference type="PROSITE" id="PS51372">
    <property type="entry name" value="PRD_2"/>
    <property type="match status" value="2"/>
</dbReference>
<dbReference type="SUPFAM" id="SSF46785">
    <property type="entry name" value="Winged helix' DNA-binding domain"/>
    <property type="match status" value="1"/>
</dbReference>
<feature type="domain" description="PRD" evidence="6">
    <location>
        <begin position="176"/>
        <end position="280"/>
    </location>
</feature>
<dbReference type="EMBL" id="JACOPE010000001">
    <property type="protein sequence ID" value="MBC5683908.1"/>
    <property type="molecule type" value="Genomic_DNA"/>
</dbReference>
<proteinExistence type="predicted"/>
<organism evidence="7 8">
    <name type="scientific">Ruminococcus hominis</name>
    <dbReference type="NCBI Taxonomy" id="2763065"/>
    <lineage>
        <taxon>Bacteria</taxon>
        <taxon>Bacillati</taxon>
        <taxon>Bacillota</taxon>
        <taxon>Clostridia</taxon>
        <taxon>Eubacteriales</taxon>
        <taxon>Oscillospiraceae</taxon>
        <taxon>Ruminococcus</taxon>
    </lineage>
</organism>
<feature type="domain" description="PTS EIIA type-2" evidence="5">
    <location>
        <begin position="494"/>
        <end position="632"/>
    </location>
</feature>
<protein>
    <submittedName>
        <fullName evidence="7">Transcription antiterminator</fullName>
    </submittedName>
</protein>
<dbReference type="InterPro" id="IPR013196">
    <property type="entry name" value="HTH_11"/>
</dbReference>
<dbReference type="InterPro" id="IPR036390">
    <property type="entry name" value="WH_DNA-bd_sf"/>
</dbReference>
<dbReference type="SUPFAM" id="SSF63520">
    <property type="entry name" value="PTS-regulatory domain, PRD"/>
    <property type="match status" value="2"/>
</dbReference>
<dbReference type="Pfam" id="PF00359">
    <property type="entry name" value="PTS_EIIA_2"/>
    <property type="match status" value="1"/>
</dbReference>
<evidence type="ECO:0000259" key="6">
    <source>
        <dbReference type="PROSITE" id="PS51372"/>
    </source>
</evidence>
<dbReference type="PANTHER" id="PTHR30185">
    <property type="entry name" value="CRYPTIC BETA-GLUCOSIDE BGL OPERON ANTITERMINATOR"/>
    <property type="match status" value="1"/>
</dbReference>
<dbReference type="InterPro" id="IPR036634">
    <property type="entry name" value="PRD_sf"/>
</dbReference>
<dbReference type="PROSITE" id="PS51094">
    <property type="entry name" value="PTS_EIIA_TYPE_2"/>
    <property type="match status" value="1"/>
</dbReference>
<dbReference type="InterPro" id="IPR007737">
    <property type="entry name" value="Mga_HTH"/>
</dbReference>
<evidence type="ECO:0000256" key="4">
    <source>
        <dbReference type="ARBA" id="ARBA00023163"/>
    </source>
</evidence>
<evidence type="ECO:0000256" key="3">
    <source>
        <dbReference type="ARBA" id="ARBA00023159"/>
    </source>
</evidence>